<name>A0A9D3URM8_9ROSI</name>
<accession>A0A9D3URM8</accession>
<dbReference type="EMBL" id="JAIQCV010000010">
    <property type="protein sequence ID" value="KAH1056113.1"/>
    <property type="molecule type" value="Genomic_DNA"/>
</dbReference>
<dbReference type="AlphaFoldDB" id="A0A9D3URM8"/>
<dbReference type="OrthoDB" id="1410710at2759"/>
<proteinExistence type="predicted"/>
<protein>
    <submittedName>
        <fullName evidence="1">Uncharacterized protein</fullName>
    </submittedName>
</protein>
<dbReference type="Proteomes" id="UP000828251">
    <property type="component" value="Unassembled WGS sequence"/>
</dbReference>
<keyword evidence="2" id="KW-1185">Reference proteome</keyword>
<sequence length="88" mass="10254">MWTIMKIEGPHTCTSARMLQDHRKLDAKTICDCIAPLVKESPTIQVLVLVADIQAQFKYKVLYRKAWWAKQMVMKELCSDYDASYDEL</sequence>
<organism evidence="1 2">
    <name type="scientific">Gossypium stocksii</name>
    <dbReference type="NCBI Taxonomy" id="47602"/>
    <lineage>
        <taxon>Eukaryota</taxon>
        <taxon>Viridiplantae</taxon>
        <taxon>Streptophyta</taxon>
        <taxon>Embryophyta</taxon>
        <taxon>Tracheophyta</taxon>
        <taxon>Spermatophyta</taxon>
        <taxon>Magnoliopsida</taxon>
        <taxon>eudicotyledons</taxon>
        <taxon>Gunneridae</taxon>
        <taxon>Pentapetalae</taxon>
        <taxon>rosids</taxon>
        <taxon>malvids</taxon>
        <taxon>Malvales</taxon>
        <taxon>Malvaceae</taxon>
        <taxon>Malvoideae</taxon>
        <taxon>Gossypium</taxon>
    </lineage>
</organism>
<evidence type="ECO:0000313" key="1">
    <source>
        <dbReference type="EMBL" id="KAH1056113.1"/>
    </source>
</evidence>
<comment type="caution">
    <text evidence="1">The sequence shown here is derived from an EMBL/GenBank/DDBJ whole genome shotgun (WGS) entry which is preliminary data.</text>
</comment>
<gene>
    <name evidence="1" type="ORF">J1N35_034178</name>
</gene>
<evidence type="ECO:0000313" key="2">
    <source>
        <dbReference type="Proteomes" id="UP000828251"/>
    </source>
</evidence>
<reference evidence="1 2" key="1">
    <citation type="journal article" date="2021" name="Plant Biotechnol. J.">
        <title>Multi-omics assisted identification of the key and species-specific regulatory components of drought-tolerant mechanisms in Gossypium stocksii.</title>
        <authorList>
            <person name="Yu D."/>
            <person name="Ke L."/>
            <person name="Zhang D."/>
            <person name="Wu Y."/>
            <person name="Sun Y."/>
            <person name="Mei J."/>
            <person name="Sun J."/>
            <person name="Sun Y."/>
        </authorList>
    </citation>
    <scope>NUCLEOTIDE SEQUENCE [LARGE SCALE GENOMIC DNA]</scope>
    <source>
        <strain evidence="2">cv. E1</strain>
        <tissue evidence="1">Leaf</tissue>
    </source>
</reference>